<organism evidence="4 5">
    <name type="scientific">Chaetoceros tenuissimus</name>
    <dbReference type="NCBI Taxonomy" id="426638"/>
    <lineage>
        <taxon>Eukaryota</taxon>
        <taxon>Sar</taxon>
        <taxon>Stramenopiles</taxon>
        <taxon>Ochrophyta</taxon>
        <taxon>Bacillariophyta</taxon>
        <taxon>Coscinodiscophyceae</taxon>
        <taxon>Chaetocerotophycidae</taxon>
        <taxon>Chaetocerotales</taxon>
        <taxon>Chaetocerotaceae</taxon>
        <taxon>Chaetoceros</taxon>
    </lineage>
</organism>
<dbReference type="PANTHER" id="PTHR31906">
    <property type="entry name" value="PLASTID-LIPID-ASSOCIATED PROTEIN 4, CHLOROPLASTIC-RELATED"/>
    <property type="match status" value="1"/>
</dbReference>
<dbReference type="InterPro" id="IPR006843">
    <property type="entry name" value="PAP/fibrillin_dom"/>
</dbReference>
<dbReference type="Proteomes" id="UP001054902">
    <property type="component" value="Unassembled WGS sequence"/>
</dbReference>
<comment type="caution">
    <text evidence="4">The sequence shown here is derived from an EMBL/GenBank/DDBJ whole genome shotgun (WGS) entry which is preliminary data.</text>
</comment>
<dbReference type="EMBL" id="BLLK01000045">
    <property type="protein sequence ID" value="GFH50990.1"/>
    <property type="molecule type" value="Genomic_DNA"/>
</dbReference>
<reference evidence="4 5" key="1">
    <citation type="journal article" date="2021" name="Sci. Rep.">
        <title>The genome of the diatom Chaetoceros tenuissimus carries an ancient integrated fragment of an extant virus.</title>
        <authorList>
            <person name="Hongo Y."/>
            <person name="Kimura K."/>
            <person name="Takaki Y."/>
            <person name="Yoshida Y."/>
            <person name="Baba S."/>
            <person name="Kobayashi G."/>
            <person name="Nagasaki K."/>
            <person name="Hano T."/>
            <person name="Tomaru Y."/>
        </authorList>
    </citation>
    <scope>NUCLEOTIDE SEQUENCE [LARGE SCALE GENOMIC DNA]</scope>
    <source>
        <strain evidence="4 5">NIES-3715</strain>
    </source>
</reference>
<gene>
    <name evidence="4" type="ORF">CTEN210_07466</name>
</gene>
<dbReference type="Pfam" id="PF04755">
    <property type="entry name" value="PAP_fibrillin"/>
    <property type="match status" value="1"/>
</dbReference>
<dbReference type="GO" id="GO:0009536">
    <property type="term" value="C:plastid"/>
    <property type="evidence" value="ECO:0007669"/>
    <property type="project" value="UniProtKB-SubCell"/>
</dbReference>
<evidence type="ECO:0000256" key="1">
    <source>
        <dbReference type="ARBA" id="ARBA00004474"/>
    </source>
</evidence>
<dbReference type="AlphaFoldDB" id="A0AAD3H5C7"/>
<dbReference type="InterPro" id="IPR039633">
    <property type="entry name" value="PAP"/>
</dbReference>
<proteinExistence type="predicted"/>
<sequence length="274" mass="30342">MYLRNLFASAVVFCNFQQGVFGFSSFQNIFKPLLGDATIAGSVASPSRKQQEVTLLEAVSGTQNGKGATLPQQKEVLKIVSALETTYPSLPLAEILEKDTLRSQLDGTWFLQYTQPSELENGDDNEEENDISWKVENPEENITTQKYNAKGSVSAGGINVDVSKDPPKQIFDLDQSTVFNEVALENAFVRVGGNFRLSENNEKRAVVSFKECNINLNIGLKLNLGFLFDIRAKIVGTDESGWLETTYLSDRIRIGRGNKGSLFVLTREKTDVTP</sequence>
<evidence type="ECO:0000259" key="3">
    <source>
        <dbReference type="Pfam" id="PF04755"/>
    </source>
</evidence>
<evidence type="ECO:0000313" key="5">
    <source>
        <dbReference type="Proteomes" id="UP001054902"/>
    </source>
</evidence>
<comment type="subcellular location">
    <subcellularLocation>
        <location evidence="1">Plastid</location>
    </subcellularLocation>
</comment>
<feature type="domain" description="Plastid lipid-associated protein/fibrillin conserved" evidence="3">
    <location>
        <begin position="52"/>
        <end position="265"/>
    </location>
</feature>
<keyword evidence="2" id="KW-0934">Plastid</keyword>
<keyword evidence="5" id="KW-1185">Reference proteome</keyword>
<evidence type="ECO:0000313" key="4">
    <source>
        <dbReference type="EMBL" id="GFH50990.1"/>
    </source>
</evidence>
<accession>A0AAD3H5C7</accession>
<evidence type="ECO:0000256" key="2">
    <source>
        <dbReference type="ARBA" id="ARBA00022640"/>
    </source>
</evidence>
<protein>
    <recommendedName>
        <fullName evidence="3">Plastid lipid-associated protein/fibrillin conserved domain-containing protein</fullName>
    </recommendedName>
</protein>
<name>A0AAD3H5C7_9STRA</name>